<feature type="region of interest" description="Disordered" evidence="1">
    <location>
        <begin position="382"/>
        <end position="415"/>
    </location>
</feature>
<dbReference type="KEGG" id="mhz:Metho_2656"/>
<keyword evidence="2" id="KW-0614">Plasmid</keyword>
<gene>
    <name evidence="2" type="ordered locus">Metho_2656</name>
</gene>
<reference evidence="3" key="1">
    <citation type="submission" date="2012-02" db="EMBL/GenBank/DDBJ databases">
        <title>Complete sequence of plasmid of Methanomethylovorans hollandica DSM 15978.</title>
        <authorList>
            <person name="Lucas S."/>
            <person name="Copeland A."/>
            <person name="Lapidus A."/>
            <person name="Glavina del Rio T."/>
            <person name="Dalin E."/>
            <person name="Tice H."/>
            <person name="Bruce D."/>
            <person name="Goodwin L."/>
            <person name="Pitluck S."/>
            <person name="Peters L."/>
            <person name="Mikhailova N."/>
            <person name="Held B."/>
            <person name="Kyrpides N."/>
            <person name="Mavromatis K."/>
            <person name="Ivanova N."/>
            <person name="Brettin T."/>
            <person name="Detter J.C."/>
            <person name="Han C."/>
            <person name="Larimer F."/>
            <person name="Land M."/>
            <person name="Hauser L."/>
            <person name="Markowitz V."/>
            <person name="Cheng J.-F."/>
            <person name="Hugenholtz P."/>
            <person name="Woyke T."/>
            <person name="Wu D."/>
            <person name="Spring S."/>
            <person name="Schroeder M."/>
            <person name="Brambilla E."/>
            <person name="Klenk H.-P."/>
            <person name="Eisen J.A."/>
        </authorList>
    </citation>
    <scope>NUCLEOTIDE SEQUENCE [LARGE SCALE GENOMIC DNA]</scope>
    <source>
        <strain evidence="3">DSM 15978 / NBRC 107637 / DMS1</strain>
        <plasmid evidence="3">Plasmid pMETHO01</plasmid>
    </source>
</reference>
<evidence type="ECO:0000313" key="3">
    <source>
        <dbReference type="Proteomes" id="UP000010866"/>
    </source>
</evidence>
<dbReference type="GeneID" id="14401618"/>
<name>L0L0C8_METHD</name>
<proteinExistence type="predicted"/>
<geneLocation type="plasmid" evidence="2 3">
    <name>pMETHO01</name>
</geneLocation>
<evidence type="ECO:0000256" key="1">
    <source>
        <dbReference type="SAM" id="MobiDB-lite"/>
    </source>
</evidence>
<feature type="compositionally biased region" description="Polar residues" evidence="1">
    <location>
        <begin position="50"/>
        <end position="60"/>
    </location>
</feature>
<dbReference type="EMBL" id="CP003363">
    <property type="protein sequence ID" value="AGB50786.1"/>
    <property type="molecule type" value="Genomic_DNA"/>
</dbReference>
<dbReference type="HOGENOM" id="CLU_640320_0_0_2"/>
<feature type="compositionally biased region" description="Basic and acidic residues" evidence="1">
    <location>
        <begin position="403"/>
        <end position="415"/>
    </location>
</feature>
<protein>
    <submittedName>
        <fullName evidence="2">Uncharacterized protein</fullName>
    </submittedName>
</protein>
<dbReference type="AlphaFoldDB" id="L0L0C8"/>
<organism evidence="2 3">
    <name type="scientific">Methanomethylovorans hollandica (strain DSM 15978 / NBRC 107637 / DMS1)</name>
    <dbReference type="NCBI Taxonomy" id="867904"/>
    <lineage>
        <taxon>Archaea</taxon>
        <taxon>Methanobacteriati</taxon>
        <taxon>Methanobacteriota</taxon>
        <taxon>Stenosarchaea group</taxon>
        <taxon>Methanomicrobia</taxon>
        <taxon>Methanosarcinales</taxon>
        <taxon>Methanosarcinaceae</taxon>
        <taxon>Methanomethylovorans</taxon>
    </lineage>
</organism>
<dbReference type="Proteomes" id="UP000010866">
    <property type="component" value="Plasmid pMETHO01"/>
</dbReference>
<accession>L0L0C8</accession>
<evidence type="ECO:0000313" key="2">
    <source>
        <dbReference type="EMBL" id="AGB50786.1"/>
    </source>
</evidence>
<keyword evidence="3" id="KW-1185">Reference proteome</keyword>
<feature type="region of interest" description="Disordered" evidence="1">
    <location>
        <begin position="50"/>
        <end position="92"/>
    </location>
</feature>
<dbReference type="RefSeq" id="WP_015313918.1">
    <property type="nucleotide sequence ID" value="NC_019972.1"/>
</dbReference>
<sequence length="428" mass="47927">MQQLVLDFFESGDQTNVFPQTVDMPLVPENNISTDIKMIIGNPINNENSLTAESTTVTETNDSEDISNEVPETPTIQDEDPVPENNAPSKRKNAIDSIKANHELIDGKTNDEAIQAIIERLDTMKEIKDTRNMGIVSVPAGLLLSYSISGSTFGTIRENENDFVERITIALPKEIRGLPGRLRNAIDRELDKLGVKIFANIRFIPEHNLVAVMKVFENVKEEGIGRDNKYSVKNVIDTIWEHKDKINSNAARLGISKFQPINNYDSLQNKIEILTFFIDTSLGESKLSPEIVDQVIQTKTEQIVSQLNENLKAQLEKIVSSLSNTVKKSHDKDGKINGKSINAIKREIENIRSLHQNRTPEIDALLDASEGLLMRSLLEQPKQTVRTTKSKKSIPSKRSSPKTTDKMDIKTQEKKEDLSLGDAILDCL</sequence>